<feature type="signal peptide" evidence="1">
    <location>
        <begin position="1"/>
        <end position="20"/>
    </location>
</feature>
<dbReference type="RefSeq" id="WP_111730465.1">
    <property type="nucleotide sequence ID" value="NZ_QHKO01000006.1"/>
</dbReference>
<sequence>MGVLSVKKLALVGAASVVMAAGCGEENPAECQSFADCGGETPWCSPEATCEALPMGHQIGVGDGSPGSVDLVTVYTTEREMELTDLAFNPIEENELWLVRREFESDEPCEEGNATAAGCAALEGSVAVIWDVGSAEQQVYTETDPNAWHFMRRPPALAFGDNGFWATVGEARTANYMDGAVDFMGPVLWSADLEVFGVQPPGLNGSHFDMLHHAPYGMGIAHEVDNVYWVFNGELGSIDRTDFAMDHGAGQDYHGDGEVLRYVPGQVKRVENVPSHMQLDKETNLLYVADTGNARIVRLDITAGEQGSPISEPNFDGLEIFHHMEGVELEEVVAPGLLEAPSGLALYEGVIFVSDQATGKLHAFSLEGEHLRELDTGLGAGALAGVEVSPVDGNLYFVHQSEGKLYRVDVIL</sequence>
<dbReference type="OrthoDB" id="5485666at2"/>
<dbReference type="EMBL" id="QHKO01000006">
    <property type="protein sequence ID" value="RAL21177.1"/>
    <property type="molecule type" value="Genomic_DNA"/>
</dbReference>
<keyword evidence="3" id="KW-1185">Reference proteome</keyword>
<evidence type="ECO:0008006" key="4">
    <source>
        <dbReference type="Google" id="ProtNLM"/>
    </source>
</evidence>
<keyword evidence="1" id="KW-0732">Signal</keyword>
<organism evidence="2 3">
    <name type="scientific">Lujinxingia litoralis</name>
    <dbReference type="NCBI Taxonomy" id="2211119"/>
    <lineage>
        <taxon>Bacteria</taxon>
        <taxon>Deltaproteobacteria</taxon>
        <taxon>Bradymonadales</taxon>
        <taxon>Lujinxingiaceae</taxon>
        <taxon>Lujinxingia</taxon>
    </lineage>
</organism>
<dbReference type="Gene3D" id="2.120.10.30">
    <property type="entry name" value="TolB, C-terminal domain"/>
    <property type="match status" value="1"/>
</dbReference>
<comment type="caution">
    <text evidence="2">The sequence shown here is derived from an EMBL/GenBank/DDBJ whole genome shotgun (WGS) entry which is preliminary data.</text>
</comment>
<dbReference type="SUPFAM" id="SSF63829">
    <property type="entry name" value="Calcium-dependent phosphotriesterase"/>
    <property type="match status" value="1"/>
</dbReference>
<accession>A0A328C6S8</accession>
<proteinExistence type="predicted"/>
<dbReference type="AlphaFoldDB" id="A0A328C6S8"/>
<gene>
    <name evidence="2" type="ORF">DL240_13675</name>
</gene>
<name>A0A328C6S8_9DELT</name>
<dbReference type="PROSITE" id="PS51257">
    <property type="entry name" value="PROKAR_LIPOPROTEIN"/>
    <property type="match status" value="1"/>
</dbReference>
<dbReference type="InterPro" id="IPR011042">
    <property type="entry name" value="6-blade_b-propeller_TolB-like"/>
</dbReference>
<dbReference type="Proteomes" id="UP000249169">
    <property type="component" value="Unassembled WGS sequence"/>
</dbReference>
<protein>
    <recommendedName>
        <fullName evidence="4">SMP-30/Gluconolactonase/LRE-like region domain-containing protein</fullName>
    </recommendedName>
</protein>
<reference evidence="2 3" key="1">
    <citation type="submission" date="2018-05" db="EMBL/GenBank/DDBJ databases">
        <title>Lujinxingia marina gen. nov. sp. nov., a new facultative anaerobic member of the class Deltaproteobacteria, and proposal of Lujinxingaceae fam. nov.</title>
        <authorList>
            <person name="Li C.-M."/>
        </authorList>
    </citation>
    <scope>NUCLEOTIDE SEQUENCE [LARGE SCALE GENOMIC DNA]</scope>
    <source>
        <strain evidence="2 3">B210</strain>
    </source>
</reference>
<evidence type="ECO:0000313" key="2">
    <source>
        <dbReference type="EMBL" id="RAL21177.1"/>
    </source>
</evidence>
<evidence type="ECO:0000313" key="3">
    <source>
        <dbReference type="Proteomes" id="UP000249169"/>
    </source>
</evidence>
<evidence type="ECO:0000256" key="1">
    <source>
        <dbReference type="SAM" id="SignalP"/>
    </source>
</evidence>
<feature type="chain" id="PRO_5016285838" description="SMP-30/Gluconolactonase/LRE-like region domain-containing protein" evidence="1">
    <location>
        <begin position="21"/>
        <end position="412"/>
    </location>
</feature>